<protein>
    <submittedName>
        <fullName evidence="2">Uncharacterized protein</fullName>
    </submittedName>
</protein>
<dbReference type="AlphaFoldDB" id="A0A0A9AVN7"/>
<organism evidence="2">
    <name type="scientific">Arundo donax</name>
    <name type="common">Giant reed</name>
    <name type="synonym">Donax arundinaceus</name>
    <dbReference type="NCBI Taxonomy" id="35708"/>
    <lineage>
        <taxon>Eukaryota</taxon>
        <taxon>Viridiplantae</taxon>
        <taxon>Streptophyta</taxon>
        <taxon>Embryophyta</taxon>
        <taxon>Tracheophyta</taxon>
        <taxon>Spermatophyta</taxon>
        <taxon>Magnoliopsida</taxon>
        <taxon>Liliopsida</taxon>
        <taxon>Poales</taxon>
        <taxon>Poaceae</taxon>
        <taxon>PACMAD clade</taxon>
        <taxon>Arundinoideae</taxon>
        <taxon>Arundineae</taxon>
        <taxon>Arundo</taxon>
    </lineage>
</organism>
<evidence type="ECO:0000313" key="2">
    <source>
        <dbReference type="EMBL" id="JAD51122.1"/>
    </source>
</evidence>
<name>A0A0A9AVN7_ARUDO</name>
<proteinExistence type="predicted"/>
<dbReference type="EMBL" id="GBRH01246773">
    <property type="protein sequence ID" value="JAD51122.1"/>
    <property type="molecule type" value="Transcribed_RNA"/>
</dbReference>
<accession>A0A0A9AVN7</accession>
<reference evidence="2" key="1">
    <citation type="submission" date="2014-09" db="EMBL/GenBank/DDBJ databases">
        <authorList>
            <person name="Magalhaes I.L.F."/>
            <person name="Oliveira U."/>
            <person name="Santos F.R."/>
            <person name="Vidigal T.H.D.A."/>
            <person name="Brescovit A.D."/>
            <person name="Santos A.J."/>
        </authorList>
    </citation>
    <scope>NUCLEOTIDE SEQUENCE</scope>
    <source>
        <tissue evidence="2">Shoot tissue taken approximately 20 cm above the soil surface</tissue>
    </source>
</reference>
<feature type="region of interest" description="Disordered" evidence="1">
    <location>
        <begin position="1"/>
        <end position="42"/>
    </location>
</feature>
<feature type="compositionally biased region" description="Basic and acidic residues" evidence="1">
    <location>
        <begin position="1"/>
        <end position="12"/>
    </location>
</feature>
<reference evidence="2" key="2">
    <citation type="journal article" date="2015" name="Data Brief">
        <title>Shoot transcriptome of the giant reed, Arundo donax.</title>
        <authorList>
            <person name="Barrero R.A."/>
            <person name="Guerrero F.D."/>
            <person name="Moolhuijzen P."/>
            <person name="Goolsby J.A."/>
            <person name="Tidwell J."/>
            <person name="Bellgard S.E."/>
            <person name="Bellgard M.I."/>
        </authorList>
    </citation>
    <scope>NUCLEOTIDE SEQUENCE</scope>
    <source>
        <tissue evidence="2">Shoot tissue taken approximately 20 cm above the soil surface</tissue>
    </source>
</reference>
<sequence>MANGDQKDERHLGQGTRPQYTNTPAGLHDVNGWSPAPVSTPA</sequence>
<evidence type="ECO:0000256" key="1">
    <source>
        <dbReference type="SAM" id="MobiDB-lite"/>
    </source>
</evidence>